<evidence type="ECO:0000259" key="1">
    <source>
        <dbReference type="Pfam" id="PF01471"/>
    </source>
</evidence>
<dbReference type="GO" id="GO:0016787">
    <property type="term" value="F:hydrolase activity"/>
    <property type="evidence" value="ECO:0007669"/>
    <property type="project" value="UniProtKB-KW"/>
</dbReference>
<dbReference type="EMBL" id="DPVE01000112">
    <property type="protein sequence ID" value="HCK29806.1"/>
    <property type="molecule type" value="Genomic_DNA"/>
</dbReference>
<accession>A0A3D2SK32</accession>
<dbReference type="Pfam" id="PF01471">
    <property type="entry name" value="PG_binding_1"/>
    <property type="match status" value="1"/>
</dbReference>
<dbReference type="InterPro" id="IPR024408">
    <property type="entry name" value="Muramidase"/>
</dbReference>
<evidence type="ECO:0000313" key="4">
    <source>
        <dbReference type="Proteomes" id="UP000263596"/>
    </source>
</evidence>
<organism evidence="3 4">
    <name type="scientific">Acinetobacter ursingii</name>
    <dbReference type="NCBI Taxonomy" id="108980"/>
    <lineage>
        <taxon>Bacteria</taxon>
        <taxon>Pseudomonadati</taxon>
        <taxon>Pseudomonadota</taxon>
        <taxon>Gammaproteobacteria</taxon>
        <taxon>Moraxellales</taxon>
        <taxon>Moraxellaceae</taxon>
        <taxon>Acinetobacter</taxon>
    </lineage>
</organism>
<protein>
    <submittedName>
        <fullName evidence="3">Hydrolase</fullName>
    </submittedName>
</protein>
<dbReference type="InterPro" id="IPR036366">
    <property type="entry name" value="PGBDSf"/>
</dbReference>
<sequence length="279" mass="31443">MMILKYGAKGDPVAQLQKKLTGLGFVVQADGDFGHKTETALKAFQKKVGLVSDGIAGTKTWSALNGFDISKFLKDSDYVNGAKRLNVPELVLRAFSEVESDGGGYLDNGKLEILFERHRMYFYLTQYKGVQFAKQQMQRYPNIVNTATGGYKGKAAEHTRLSLAKQIHEQAALESTSWGQFQLMGENWKDLGYESVQDFVAQMQKSESLQFEAFLRFVEFKSGTIGNKKIKLLDALRAEDWTTVFTLYNGKNYKKLGYDSKFIQVMNRLDPDYLNGKAA</sequence>
<comment type="caution">
    <text evidence="3">The sequence shown here is derived from an EMBL/GenBank/DDBJ whole genome shotgun (WGS) entry which is preliminary data.</text>
</comment>
<gene>
    <name evidence="3" type="ORF">DHW29_06190</name>
</gene>
<keyword evidence="3" id="KW-0378">Hydrolase</keyword>
<dbReference type="InterPro" id="IPR002477">
    <property type="entry name" value="Peptidoglycan-bd-like"/>
</dbReference>
<evidence type="ECO:0000259" key="2">
    <source>
        <dbReference type="Pfam" id="PF11860"/>
    </source>
</evidence>
<name>A0A3D2SK32_9GAMM</name>
<feature type="domain" description="Peptidoglycan binding-like" evidence="1">
    <location>
        <begin position="10"/>
        <end position="64"/>
    </location>
</feature>
<reference evidence="3 4" key="1">
    <citation type="journal article" date="2018" name="Nat. Biotechnol.">
        <title>A standardized bacterial taxonomy based on genome phylogeny substantially revises the tree of life.</title>
        <authorList>
            <person name="Parks D.H."/>
            <person name="Chuvochina M."/>
            <person name="Waite D.W."/>
            <person name="Rinke C."/>
            <person name="Skarshewski A."/>
            <person name="Chaumeil P.A."/>
            <person name="Hugenholtz P."/>
        </authorList>
    </citation>
    <scope>NUCLEOTIDE SEQUENCE [LARGE SCALE GENOMIC DNA]</scope>
    <source>
        <strain evidence="3">UBA9669</strain>
    </source>
</reference>
<dbReference type="AlphaFoldDB" id="A0A3D2SK32"/>
<feature type="domain" description="N-acetylmuramidase" evidence="2">
    <location>
        <begin position="91"/>
        <end position="268"/>
    </location>
</feature>
<evidence type="ECO:0000313" key="3">
    <source>
        <dbReference type="EMBL" id="HCK29806.1"/>
    </source>
</evidence>
<dbReference type="Pfam" id="PF11860">
    <property type="entry name" value="Muramidase"/>
    <property type="match status" value="1"/>
</dbReference>
<proteinExistence type="predicted"/>
<dbReference type="InterPro" id="IPR036365">
    <property type="entry name" value="PGBD-like_sf"/>
</dbReference>
<dbReference type="Gene3D" id="1.10.101.10">
    <property type="entry name" value="PGBD-like superfamily/PGBD"/>
    <property type="match status" value="1"/>
</dbReference>
<dbReference type="Proteomes" id="UP000263596">
    <property type="component" value="Unassembled WGS sequence"/>
</dbReference>
<dbReference type="SUPFAM" id="SSF47090">
    <property type="entry name" value="PGBD-like"/>
    <property type="match status" value="1"/>
</dbReference>